<dbReference type="GO" id="GO:0000976">
    <property type="term" value="F:transcription cis-regulatory region binding"/>
    <property type="evidence" value="ECO:0007669"/>
    <property type="project" value="TreeGrafter"/>
</dbReference>
<sequence length="218" mass="23744">MTERLGLRERKKLQTRETIANVALAMFLQRGFDSVSVAEIADAADVSKVTVFNYFPAKEDLVMHHIEDHTDEAAVIVRGRAEGVSPLDALRGHFLARLESRDPTTGLSDDESFLAFHRMLMDNPSLLLRVGRQWMNQESALAEAFAEAMGAGPDDIVPQVAANQVIGAQQALVNRNSQRMFAGQTAKKAYRAAVEDAERAFSMLANGLAGCGLADARG</sequence>
<evidence type="ECO:0000256" key="1">
    <source>
        <dbReference type="ARBA" id="ARBA00023015"/>
    </source>
</evidence>
<evidence type="ECO:0000256" key="4">
    <source>
        <dbReference type="PROSITE-ProRule" id="PRU00335"/>
    </source>
</evidence>
<evidence type="ECO:0000259" key="5">
    <source>
        <dbReference type="PROSITE" id="PS50977"/>
    </source>
</evidence>
<organism evidence="6 7">
    <name type="scientific">Amycolatopsis xylanica</name>
    <dbReference type="NCBI Taxonomy" id="589385"/>
    <lineage>
        <taxon>Bacteria</taxon>
        <taxon>Bacillati</taxon>
        <taxon>Actinomycetota</taxon>
        <taxon>Actinomycetes</taxon>
        <taxon>Pseudonocardiales</taxon>
        <taxon>Pseudonocardiaceae</taxon>
        <taxon>Amycolatopsis</taxon>
    </lineage>
</organism>
<dbReference type="EMBL" id="FNON01000001">
    <property type="protein sequence ID" value="SDW70702.1"/>
    <property type="molecule type" value="Genomic_DNA"/>
</dbReference>
<dbReference type="InterPro" id="IPR001647">
    <property type="entry name" value="HTH_TetR"/>
</dbReference>
<reference evidence="6 7" key="1">
    <citation type="submission" date="2016-10" db="EMBL/GenBank/DDBJ databases">
        <authorList>
            <person name="de Groot N.N."/>
        </authorList>
    </citation>
    <scope>NUCLEOTIDE SEQUENCE [LARGE SCALE GENOMIC DNA]</scope>
    <source>
        <strain evidence="6 7">CPCC 202699</strain>
    </source>
</reference>
<dbReference type="PROSITE" id="PS50977">
    <property type="entry name" value="HTH_TETR_2"/>
    <property type="match status" value="1"/>
</dbReference>
<protein>
    <submittedName>
        <fullName evidence="6">DNA-binding transcriptional regulator, AcrR family</fullName>
    </submittedName>
</protein>
<dbReference type="RefSeq" id="WP_091287582.1">
    <property type="nucleotide sequence ID" value="NZ_FNON01000001.1"/>
</dbReference>
<dbReference type="GO" id="GO:0003700">
    <property type="term" value="F:DNA-binding transcription factor activity"/>
    <property type="evidence" value="ECO:0007669"/>
    <property type="project" value="TreeGrafter"/>
</dbReference>
<dbReference type="SUPFAM" id="SSF46689">
    <property type="entry name" value="Homeodomain-like"/>
    <property type="match status" value="1"/>
</dbReference>
<evidence type="ECO:0000256" key="3">
    <source>
        <dbReference type="ARBA" id="ARBA00023163"/>
    </source>
</evidence>
<dbReference type="PRINTS" id="PR00455">
    <property type="entry name" value="HTHTETR"/>
</dbReference>
<dbReference type="InterPro" id="IPR009057">
    <property type="entry name" value="Homeodomain-like_sf"/>
</dbReference>
<proteinExistence type="predicted"/>
<keyword evidence="1" id="KW-0805">Transcription regulation</keyword>
<evidence type="ECO:0000313" key="7">
    <source>
        <dbReference type="Proteomes" id="UP000199515"/>
    </source>
</evidence>
<evidence type="ECO:0000256" key="2">
    <source>
        <dbReference type="ARBA" id="ARBA00023125"/>
    </source>
</evidence>
<keyword evidence="2 4" id="KW-0238">DNA-binding</keyword>
<dbReference type="OrthoDB" id="3211155at2"/>
<keyword evidence="7" id="KW-1185">Reference proteome</keyword>
<dbReference type="InterPro" id="IPR050109">
    <property type="entry name" value="HTH-type_TetR-like_transc_reg"/>
</dbReference>
<gene>
    <name evidence="6" type="ORF">SAMN05421504_1011304</name>
</gene>
<dbReference type="Gene3D" id="1.10.357.10">
    <property type="entry name" value="Tetracycline Repressor, domain 2"/>
    <property type="match status" value="1"/>
</dbReference>
<feature type="domain" description="HTH tetR-type" evidence="5">
    <location>
        <begin position="13"/>
        <end position="73"/>
    </location>
</feature>
<dbReference type="Pfam" id="PF17754">
    <property type="entry name" value="TetR_C_14"/>
    <property type="match status" value="1"/>
</dbReference>
<keyword evidence="3" id="KW-0804">Transcription</keyword>
<evidence type="ECO:0000313" key="6">
    <source>
        <dbReference type="EMBL" id="SDW70702.1"/>
    </source>
</evidence>
<name>A0A1H2VQK1_9PSEU</name>
<dbReference type="Proteomes" id="UP000199515">
    <property type="component" value="Unassembled WGS sequence"/>
</dbReference>
<dbReference type="PANTHER" id="PTHR30055">
    <property type="entry name" value="HTH-TYPE TRANSCRIPTIONAL REGULATOR RUTR"/>
    <property type="match status" value="1"/>
</dbReference>
<accession>A0A1H2VQK1</accession>
<dbReference type="Pfam" id="PF00440">
    <property type="entry name" value="TetR_N"/>
    <property type="match status" value="1"/>
</dbReference>
<dbReference type="AlphaFoldDB" id="A0A1H2VQK1"/>
<dbReference type="PANTHER" id="PTHR30055:SF234">
    <property type="entry name" value="HTH-TYPE TRANSCRIPTIONAL REGULATOR BETI"/>
    <property type="match status" value="1"/>
</dbReference>
<dbReference type="STRING" id="589385.SAMN05421504_1011304"/>
<dbReference type="Gene3D" id="1.10.10.60">
    <property type="entry name" value="Homeodomain-like"/>
    <property type="match status" value="1"/>
</dbReference>
<dbReference type="InterPro" id="IPR041347">
    <property type="entry name" value="MftR_C"/>
</dbReference>
<feature type="DNA-binding region" description="H-T-H motif" evidence="4">
    <location>
        <begin position="36"/>
        <end position="55"/>
    </location>
</feature>